<accession>A0ABU6HTW7</accession>
<proteinExistence type="predicted"/>
<gene>
    <name evidence="1" type="ORF">SOP96_12305</name>
</gene>
<sequence>MNLKDDGHDLLKFSVDLQNSTLKIASPEYNKYGYERILDKYGQIIPEA</sequence>
<evidence type="ECO:0000313" key="1">
    <source>
        <dbReference type="EMBL" id="MEC3876499.1"/>
    </source>
</evidence>
<dbReference type="Proteomes" id="UP001348397">
    <property type="component" value="Unassembled WGS sequence"/>
</dbReference>
<reference evidence="1 2" key="1">
    <citation type="submission" date="2024-01" db="EMBL/GenBank/DDBJ databases">
        <title>Chryseobacterium sp. T9W2-O.</title>
        <authorList>
            <person name="Maltman C."/>
        </authorList>
    </citation>
    <scope>NUCLEOTIDE SEQUENCE [LARGE SCALE GENOMIC DNA]</scope>
    <source>
        <strain evidence="1 2">T9W2-O</strain>
    </source>
</reference>
<comment type="caution">
    <text evidence="1">The sequence shown here is derived from an EMBL/GenBank/DDBJ whole genome shotgun (WGS) entry which is preliminary data.</text>
</comment>
<organism evidence="1 2">
    <name type="scientific">Chryseobacterium salviniae</name>
    <dbReference type="NCBI Taxonomy" id="3101750"/>
    <lineage>
        <taxon>Bacteria</taxon>
        <taxon>Pseudomonadati</taxon>
        <taxon>Bacteroidota</taxon>
        <taxon>Flavobacteriia</taxon>
        <taxon>Flavobacteriales</taxon>
        <taxon>Weeksellaceae</taxon>
        <taxon>Chryseobacterium group</taxon>
        <taxon>Chryseobacterium</taxon>
    </lineage>
</organism>
<dbReference type="RefSeq" id="WP_326321238.1">
    <property type="nucleotide sequence ID" value="NZ_JAYLAA010000041.1"/>
</dbReference>
<evidence type="ECO:0000313" key="2">
    <source>
        <dbReference type="Proteomes" id="UP001348397"/>
    </source>
</evidence>
<protein>
    <submittedName>
        <fullName evidence="1">Uncharacterized protein</fullName>
    </submittedName>
</protein>
<name>A0ABU6HTW7_9FLAO</name>
<dbReference type="EMBL" id="JAYLAA010000041">
    <property type="protein sequence ID" value="MEC3876499.1"/>
    <property type="molecule type" value="Genomic_DNA"/>
</dbReference>
<keyword evidence="2" id="KW-1185">Reference proteome</keyword>